<evidence type="ECO:0000256" key="4">
    <source>
        <dbReference type="ARBA" id="ARBA00022272"/>
    </source>
</evidence>
<dbReference type="GO" id="GO:0000162">
    <property type="term" value="P:L-tryptophan biosynthetic process"/>
    <property type="evidence" value="ECO:0007669"/>
    <property type="project" value="UniProtKB-UniRule"/>
</dbReference>
<evidence type="ECO:0000256" key="3">
    <source>
        <dbReference type="ARBA" id="ARBA00012572"/>
    </source>
</evidence>
<dbReference type="Gene3D" id="3.20.20.70">
    <property type="entry name" value="Aldolase class I"/>
    <property type="match status" value="1"/>
</dbReference>
<evidence type="ECO:0000256" key="2">
    <source>
        <dbReference type="ARBA" id="ARBA00004664"/>
    </source>
</evidence>
<dbReference type="UniPathway" id="UPA00035">
    <property type="reaction ID" value="UER00042"/>
</dbReference>
<proteinExistence type="inferred from homology"/>
<dbReference type="InterPro" id="IPR001240">
    <property type="entry name" value="PRAI_dom"/>
</dbReference>
<dbReference type="GO" id="GO:0004640">
    <property type="term" value="F:phosphoribosylanthranilate isomerase activity"/>
    <property type="evidence" value="ECO:0007669"/>
    <property type="project" value="UniProtKB-UniRule"/>
</dbReference>
<dbReference type="InterPro" id="IPR044643">
    <property type="entry name" value="TrpF_fam"/>
</dbReference>
<keyword evidence="7 9" id="KW-0057">Aromatic amino acid biosynthesis</keyword>
<evidence type="ECO:0000259" key="10">
    <source>
        <dbReference type="Pfam" id="PF00697"/>
    </source>
</evidence>
<dbReference type="InterPro" id="IPR013785">
    <property type="entry name" value="Aldolase_TIM"/>
</dbReference>
<protein>
    <recommendedName>
        <fullName evidence="4 9">N-(5'-phosphoribosyl)anthranilate isomerase</fullName>
        <shortName evidence="9">PRAI</shortName>
        <ecNumber evidence="3 9">5.3.1.24</ecNumber>
    </recommendedName>
</protein>
<comment type="similarity">
    <text evidence="9">Belongs to the TrpF family.</text>
</comment>
<evidence type="ECO:0000313" key="12">
    <source>
        <dbReference type="Proteomes" id="UP000238701"/>
    </source>
</evidence>
<accession>A0A2U3KVH0</accession>
<dbReference type="Proteomes" id="UP000238701">
    <property type="component" value="Unassembled WGS sequence"/>
</dbReference>
<keyword evidence="8 9" id="KW-0413">Isomerase</keyword>
<evidence type="ECO:0000256" key="9">
    <source>
        <dbReference type="HAMAP-Rule" id="MF_00135"/>
    </source>
</evidence>
<keyword evidence="6 9" id="KW-0822">Tryptophan biosynthesis</keyword>
<dbReference type="EC" id="5.3.1.24" evidence="3 9"/>
<evidence type="ECO:0000256" key="1">
    <source>
        <dbReference type="ARBA" id="ARBA00001164"/>
    </source>
</evidence>
<gene>
    <name evidence="9 11" type="primary">trpF</name>
    <name evidence="11" type="ORF">SBA1_50011</name>
</gene>
<dbReference type="CDD" id="cd00405">
    <property type="entry name" value="PRAI"/>
    <property type="match status" value="1"/>
</dbReference>
<evidence type="ECO:0000256" key="6">
    <source>
        <dbReference type="ARBA" id="ARBA00022822"/>
    </source>
</evidence>
<dbReference type="Pfam" id="PF00697">
    <property type="entry name" value="PRAI"/>
    <property type="match status" value="1"/>
</dbReference>
<dbReference type="HAMAP" id="MF_00135">
    <property type="entry name" value="PRAI"/>
    <property type="match status" value="1"/>
</dbReference>
<name>A0A2U3KVH0_9BACT</name>
<evidence type="ECO:0000256" key="5">
    <source>
        <dbReference type="ARBA" id="ARBA00022605"/>
    </source>
</evidence>
<dbReference type="PANTHER" id="PTHR42894">
    <property type="entry name" value="N-(5'-PHOSPHORIBOSYL)ANTHRANILATE ISOMERASE"/>
    <property type="match status" value="1"/>
</dbReference>
<keyword evidence="5 9" id="KW-0028">Amino-acid biosynthesis</keyword>
<evidence type="ECO:0000313" key="11">
    <source>
        <dbReference type="EMBL" id="SPF43559.1"/>
    </source>
</evidence>
<evidence type="ECO:0000256" key="8">
    <source>
        <dbReference type="ARBA" id="ARBA00023235"/>
    </source>
</evidence>
<dbReference type="PANTHER" id="PTHR42894:SF1">
    <property type="entry name" value="N-(5'-PHOSPHORIBOSYL)ANTHRANILATE ISOMERASE"/>
    <property type="match status" value="1"/>
</dbReference>
<comment type="catalytic activity">
    <reaction evidence="1 9">
        <text>N-(5-phospho-beta-D-ribosyl)anthranilate = 1-(2-carboxyphenylamino)-1-deoxy-D-ribulose 5-phosphate</text>
        <dbReference type="Rhea" id="RHEA:21540"/>
        <dbReference type="ChEBI" id="CHEBI:18277"/>
        <dbReference type="ChEBI" id="CHEBI:58613"/>
        <dbReference type="EC" id="5.3.1.24"/>
    </reaction>
</comment>
<dbReference type="EMBL" id="OMOD01000144">
    <property type="protein sequence ID" value="SPF43559.1"/>
    <property type="molecule type" value="Genomic_DNA"/>
</dbReference>
<dbReference type="AlphaFoldDB" id="A0A2U3KVH0"/>
<dbReference type="SUPFAM" id="SSF51366">
    <property type="entry name" value="Ribulose-phoshate binding barrel"/>
    <property type="match status" value="1"/>
</dbReference>
<feature type="domain" description="N-(5'phosphoribosyl) anthranilate isomerase (PRAI)" evidence="10">
    <location>
        <begin position="22"/>
        <end position="229"/>
    </location>
</feature>
<organism evidence="11 12">
    <name type="scientific">Candidatus Sulfotelmatobacter kueseliae</name>
    <dbReference type="NCBI Taxonomy" id="2042962"/>
    <lineage>
        <taxon>Bacteria</taxon>
        <taxon>Pseudomonadati</taxon>
        <taxon>Acidobacteriota</taxon>
        <taxon>Terriglobia</taxon>
        <taxon>Terriglobales</taxon>
        <taxon>Candidatus Korobacteraceae</taxon>
        <taxon>Candidatus Sulfotelmatobacter</taxon>
    </lineage>
</organism>
<evidence type="ECO:0000256" key="7">
    <source>
        <dbReference type="ARBA" id="ARBA00023141"/>
    </source>
</evidence>
<reference evidence="12" key="1">
    <citation type="submission" date="2018-02" db="EMBL/GenBank/DDBJ databases">
        <authorList>
            <person name="Hausmann B."/>
        </authorList>
    </citation>
    <scope>NUCLEOTIDE SEQUENCE [LARGE SCALE GENOMIC DNA]</scope>
    <source>
        <strain evidence="12">Peat soil MAG SbA1</strain>
    </source>
</reference>
<sequence>MGHPDFTGNWVLATDNWFMTWIKICGMTNLEDALVAVEAGADAVGFVFYEKSPRCVGVEIVREIVGKLPESVDKIGVFVNELPERVSAIADEAGLTAVQFHGDEYRSPARYVVNRDAFFCLPAAEMVCDLRGQGVFWALPKFPNLAGLLLDSGTQEERGGTGKTFAWGEARAIVAGLLRFHPVVIAGGLTPSNVGWAVDFLKPWGVDVASGVEARPGKKDPEKVRAFVRAARGMDRRTS</sequence>
<comment type="pathway">
    <text evidence="2 9">Amino-acid biosynthesis; L-tryptophan biosynthesis; L-tryptophan from chorismate: step 3/5.</text>
</comment>
<dbReference type="InterPro" id="IPR011060">
    <property type="entry name" value="RibuloseP-bd_barrel"/>
</dbReference>